<feature type="domain" description="Dihydroneopterin aldolase/epimerase" evidence="7">
    <location>
        <begin position="6"/>
        <end position="118"/>
    </location>
</feature>
<accession>A0ABP7EZK4</accession>
<evidence type="ECO:0000256" key="6">
    <source>
        <dbReference type="RuleBase" id="RU362079"/>
    </source>
</evidence>
<organism evidence="8 9">
    <name type="scientific">Leifsonella bigeumensis</name>
    <dbReference type="NCBI Taxonomy" id="433643"/>
    <lineage>
        <taxon>Bacteria</taxon>
        <taxon>Bacillati</taxon>
        <taxon>Actinomycetota</taxon>
        <taxon>Actinomycetes</taxon>
        <taxon>Micrococcales</taxon>
        <taxon>Microbacteriaceae</taxon>
        <taxon>Leifsonella</taxon>
    </lineage>
</organism>
<evidence type="ECO:0000256" key="2">
    <source>
        <dbReference type="ARBA" id="ARBA00005013"/>
    </source>
</evidence>
<sequence>MTADRLTLTGLRGTGHHGVFEHERRDGQEFVVDLDIETDFAAAARTDDLEHTLHYGILAERVVAAIERDPVDLIETLAERIADVALEFPAAASVTVTVHKPHAPITVPFDDVAVTITRSRP</sequence>
<dbReference type="InterPro" id="IPR006157">
    <property type="entry name" value="FolB_dom"/>
</dbReference>
<dbReference type="InterPro" id="IPR043133">
    <property type="entry name" value="GTP-CH-I_C/QueF"/>
</dbReference>
<dbReference type="Proteomes" id="UP001501004">
    <property type="component" value="Unassembled WGS sequence"/>
</dbReference>
<dbReference type="EC" id="4.1.2.25" evidence="6"/>
<dbReference type="SUPFAM" id="SSF55620">
    <property type="entry name" value="Tetrahydrobiopterin biosynthesis enzymes-like"/>
    <property type="match status" value="1"/>
</dbReference>
<evidence type="ECO:0000259" key="7">
    <source>
        <dbReference type="SMART" id="SM00905"/>
    </source>
</evidence>
<evidence type="ECO:0000256" key="4">
    <source>
        <dbReference type="ARBA" id="ARBA00022909"/>
    </source>
</evidence>
<dbReference type="Gene3D" id="3.30.1130.10">
    <property type="match status" value="1"/>
</dbReference>
<keyword evidence="9" id="KW-1185">Reference proteome</keyword>
<evidence type="ECO:0000313" key="8">
    <source>
        <dbReference type="EMBL" id="GAA3727735.1"/>
    </source>
</evidence>
<evidence type="ECO:0000256" key="1">
    <source>
        <dbReference type="ARBA" id="ARBA00001353"/>
    </source>
</evidence>
<keyword evidence="5 6" id="KW-0456">Lyase</keyword>
<comment type="pathway">
    <text evidence="2 6">Cofactor biosynthesis; tetrahydrofolate biosynthesis; 2-amino-4-hydroxy-6-hydroxymethyl-7,8-dihydropteridine diphosphate from 7,8-dihydroneopterin triphosphate: step 3/4.</text>
</comment>
<name>A0ABP7EZK4_9MICO</name>
<gene>
    <name evidence="8" type="primary">folB</name>
    <name evidence="8" type="ORF">GCM10022239_00720</name>
</gene>
<evidence type="ECO:0000313" key="9">
    <source>
        <dbReference type="Proteomes" id="UP001501004"/>
    </source>
</evidence>
<dbReference type="Pfam" id="PF02152">
    <property type="entry name" value="FolB"/>
    <property type="match status" value="1"/>
</dbReference>
<dbReference type="EMBL" id="BAABAE010000001">
    <property type="protein sequence ID" value="GAA3727735.1"/>
    <property type="molecule type" value="Genomic_DNA"/>
</dbReference>
<dbReference type="CDD" id="cd00534">
    <property type="entry name" value="DHNA_DHNTPE"/>
    <property type="match status" value="1"/>
</dbReference>
<proteinExistence type="inferred from homology"/>
<dbReference type="PANTHER" id="PTHR42844">
    <property type="entry name" value="DIHYDRONEOPTERIN ALDOLASE 1-RELATED"/>
    <property type="match status" value="1"/>
</dbReference>
<comment type="similarity">
    <text evidence="3 6">Belongs to the DHNA family.</text>
</comment>
<dbReference type="SMART" id="SM00905">
    <property type="entry name" value="FolB"/>
    <property type="match status" value="1"/>
</dbReference>
<comment type="caution">
    <text evidence="8">The sequence shown here is derived from an EMBL/GenBank/DDBJ whole genome shotgun (WGS) entry which is preliminary data.</text>
</comment>
<evidence type="ECO:0000256" key="3">
    <source>
        <dbReference type="ARBA" id="ARBA00005708"/>
    </source>
</evidence>
<reference evidence="9" key="1">
    <citation type="journal article" date="2019" name="Int. J. Syst. Evol. Microbiol.">
        <title>The Global Catalogue of Microorganisms (GCM) 10K type strain sequencing project: providing services to taxonomists for standard genome sequencing and annotation.</title>
        <authorList>
            <consortium name="The Broad Institute Genomics Platform"/>
            <consortium name="The Broad Institute Genome Sequencing Center for Infectious Disease"/>
            <person name="Wu L."/>
            <person name="Ma J."/>
        </authorList>
    </citation>
    <scope>NUCLEOTIDE SEQUENCE [LARGE SCALE GENOMIC DNA]</scope>
    <source>
        <strain evidence="9">JCM 16949</strain>
    </source>
</reference>
<dbReference type="PANTHER" id="PTHR42844:SF1">
    <property type="entry name" value="DIHYDRONEOPTERIN ALDOLASE 1-RELATED"/>
    <property type="match status" value="1"/>
</dbReference>
<comment type="function">
    <text evidence="6">Catalyzes the conversion of 7,8-dihydroneopterin to 6-hydroxymethyl-7,8-dihydropterin.</text>
</comment>
<evidence type="ECO:0000256" key="5">
    <source>
        <dbReference type="ARBA" id="ARBA00023239"/>
    </source>
</evidence>
<dbReference type="NCBIfam" id="TIGR00525">
    <property type="entry name" value="folB"/>
    <property type="match status" value="1"/>
</dbReference>
<keyword evidence="4 6" id="KW-0289">Folate biosynthesis</keyword>
<comment type="catalytic activity">
    <reaction evidence="1 6">
        <text>7,8-dihydroneopterin = 6-hydroxymethyl-7,8-dihydropterin + glycolaldehyde</text>
        <dbReference type="Rhea" id="RHEA:10540"/>
        <dbReference type="ChEBI" id="CHEBI:17001"/>
        <dbReference type="ChEBI" id="CHEBI:17071"/>
        <dbReference type="ChEBI" id="CHEBI:44841"/>
        <dbReference type="EC" id="4.1.2.25"/>
    </reaction>
</comment>
<dbReference type="InterPro" id="IPR006156">
    <property type="entry name" value="Dihydroneopterin_aldolase"/>
</dbReference>
<dbReference type="RefSeq" id="WP_344752590.1">
    <property type="nucleotide sequence ID" value="NZ_BAABAE010000001.1"/>
</dbReference>
<protein>
    <recommendedName>
        <fullName evidence="6">7,8-dihydroneopterin aldolase</fullName>
        <ecNumber evidence="6">4.1.2.25</ecNumber>
    </recommendedName>
</protein>
<dbReference type="NCBIfam" id="TIGR00526">
    <property type="entry name" value="folB_dom"/>
    <property type="match status" value="1"/>
</dbReference>